<accession>A0ABP7KDY8</accession>
<proteinExistence type="predicted"/>
<dbReference type="Proteomes" id="UP001501563">
    <property type="component" value="Unassembled WGS sequence"/>
</dbReference>
<evidence type="ECO:0000313" key="1">
    <source>
        <dbReference type="EMBL" id="GAA3874217.1"/>
    </source>
</evidence>
<keyword evidence="2" id="KW-1185">Reference proteome</keyword>
<gene>
    <name evidence="1" type="ORF">GCM10022207_44830</name>
</gene>
<comment type="caution">
    <text evidence="1">The sequence shown here is derived from an EMBL/GenBank/DDBJ whole genome shotgun (WGS) entry which is preliminary data.</text>
</comment>
<dbReference type="EMBL" id="BAAAZA010000012">
    <property type="protein sequence ID" value="GAA3874217.1"/>
    <property type="molecule type" value="Genomic_DNA"/>
</dbReference>
<sequence length="62" mass="6775">MACECLGEGGVPGGALPHTCPALAEKRLSCRSDVWCGRREADGAFYNRTGRWRGPRSMAFCR</sequence>
<reference evidence="2" key="1">
    <citation type="journal article" date="2019" name="Int. J. Syst. Evol. Microbiol.">
        <title>The Global Catalogue of Microorganisms (GCM) 10K type strain sequencing project: providing services to taxonomists for standard genome sequencing and annotation.</title>
        <authorList>
            <consortium name="The Broad Institute Genomics Platform"/>
            <consortium name="The Broad Institute Genome Sequencing Center for Infectious Disease"/>
            <person name="Wu L."/>
            <person name="Ma J."/>
        </authorList>
    </citation>
    <scope>NUCLEOTIDE SEQUENCE [LARGE SCALE GENOMIC DNA]</scope>
    <source>
        <strain evidence="2">JCM 16578</strain>
    </source>
</reference>
<organism evidence="1 2">
    <name type="scientific">Streptomyces lannensis</name>
    <dbReference type="NCBI Taxonomy" id="766498"/>
    <lineage>
        <taxon>Bacteria</taxon>
        <taxon>Bacillati</taxon>
        <taxon>Actinomycetota</taxon>
        <taxon>Actinomycetes</taxon>
        <taxon>Kitasatosporales</taxon>
        <taxon>Streptomycetaceae</taxon>
        <taxon>Streptomyces</taxon>
    </lineage>
</organism>
<protein>
    <submittedName>
        <fullName evidence="1">Uncharacterized protein</fullName>
    </submittedName>
</protein>
<evidence type="ECO:0000313" key="2">
    <source>
        <dbReference type="Proteomes" id="UP001501563"/>
    </source>
</evidence>
<name>A0ABP7KDY8_9ACTN</name>